<gene>
    <name evidence="11" type="ORF">ACFOPH_19615</name>
</gene>
<keyword evidence="7" id="KW-0342">GTP-binding</keyword>
<evidence type="ECO:0000256" key="3">
    <source>
        <dbReference type="ARBA" id="ARBA00022598"/>
    </source>
</evidence>
<evidence type="ECO:0000256" key="9">
    <source>
        <dbReference type="ARBA" id="ARBA00047746"/>
    </source>
</evidence>
<dbReference type="PANTHER" id="PTHR43749">
    <property type="entry name" value="RNA-SPLICING LIGASE RTCB"/>
    <property type="match status" value="1"/>
</dbReference>
<evidence type="ECO:0000256" key="7">
    <source>
        <dbReference type="ARBA" id="ARBA00023134"/>
    </source>
</evidence>
<dbReference type="GO" id="GO:0170057">
    <property type="term" value="F:RNA ligase (GTP) activity"/>
    <property type="evidence" value="ECO:0007669"/>
    <property type="project" value="UniProtKB-EC"/>
</dbReference>
<feature type="region of interest" description="Disordered" evidence="10">
    <location>
        <begin position="116"/>
        <end position="140"/>
    </location>
</feature>
<keyword evidence="12" id="KW-1185">Reference proteome</keyword>
<dbReference type="Gene3D" id="3.90.1860.10">
    <property type="entry name" value="tRNA-splicing ligase RtcB"/>
    <property type="match status" value="1"/>
</dbReference>
<evidence type="ECO:0000256" key="2">
    <source>
        <dbReference type="ARBA" id="ARBA00012726"/>
    </source>
</evidence>
<keyword evidence="3 11" id="KW-0436">Ligase</keyword>
<organism evidence="11 12">
    <name type="scientific">Massilia haematophila</name>
    <dbReference type="NCBI Taxonomy" id="457923"/>
    <lineage>
        <taxon>Bacteria</taxon>
        <taxon>Pseudomonadati</taxon>
        <taxon>Pseudomonadota</taxon>
        <taxon>Betaproteobacteria</taxon>
        <taxon>Burkholderiales</taxon>
        <taxon>Oxalobacteraceae</taxon>
        <taxon>Telluria group</taxon>
        <taxon>Massilia</taxon>
    </lineage>
</organism>
<evidence type="ECO:0000256" key="5">
    <source>
        <dbReference type="ARBA" id="ARBA00022741"/>
    </source>
</evidence>
<dbReference type="Proteomes" id="UP001595665">
    <property type="component" value="Unassembled WGS sequence"/>
</dbReference>
<evidence type="ECO:0000256" key="4">
    <source>
        <dbReference type="ARBA" id="ARBA00022723"/>
    </source>
</evidence>
<keyword evidence="4" id="KW-0479">Metal-binding</keyword>
<evidence type="ECO:0000256" key="10">
    <source>
        <dbReference type="SAM" id="MobiDB-lite"/>
    </source>
</evidence>
<comment type="caution">
    <text evidence="11">The sequence shown here is derived from an EMBL/GenBank/DDBJ whole genome shotgun (WGS) entry which is preliminary data.</text>
</comment>
<dbReference type="PANTHER" id="PTHR43749:SF2">
    <property type="entry name" value="RNA-SPLICING LIGASE RTCB"/>
    <property type="match status" value="1"/>
</dbReference>
<dbReference type="Pfam" id="PF01139">
    <property type="entry name" value="RtcB"/>
    <property type="match status" value="1"/>
</dbReference>
<dbReference type="InterPro" id="IPR001233">
    <property type="entry name" value="RtcB"/>
</dbReference>
<protein>
    <recommendedName>
        <fullName evidence="2">3'-phosphate/5'-hydroxy nucleic acid ligase</fullName>
        <ecNumber evidence="2">6.5.1.8</ecNumber>
    </recommendedName>
</protein>
<keyword evidence="5" id="KW-0547">Nucleotide-binding</keyword>
<evidence type="ECO:0000256" key="1">
    <source>
        <dbReference type="ARBA" id="ARBA00001936"/>
    </source>
</evidence>
<dbReference type="RefSeq" id="WP_379737006.1">
    <property type="nucleotide sequence ID" value="NZ_JBHRVV010000001.1"/>
</dbReference>
<keyword evidence="8" id="KW-0464">Manganese</keyword>
<evidence type="ECO:0000313" key="12">
    <source>
        <dbReference type="Proteomes" id="UP001595665"/>
    </source>
</evidence>
<sequence>MNTKHPDYETLEAKGAKPVKMWTRGVPVETEAKEQLSKLAQLPFIYHHVAVMPDVHLGKGSTIGSVIPTLGAVIPAAVGVDIGCGMMAAKTTLRASDLPDSLAKLRSAIEQAIPHGMSPKTRNARGRDVGSWDRPPPPVDAGWSRLKDEFDALCRKWPKLRGTNNYKHLGTLGSGNHFVEICLDEDNFVWLMLHSGSRGVGNAIGTHFIELAKQDMRRHMVNLPDQDLAYLEEGTEHYRDYIEAVGWAQKFARINREVMMQNLIHAVRSVIVKPFETHVEAVNCHHNYVQQERHFGRDVMITRKGAVSARAGELGIIPGSMGAKSFIVRGKGNPESFNSCSHGAGRTMSRTEAKRRFTRADVERATQGVESRKDEGVIDEIPMAYKDIEAVMRAQDELVEVVHTLKQIVCVKG</sequence>
<reference evidence="12" key="1">
    <citation type="journal article" date="2019" name="Int. J. Syst. Evol. Microbiol.">
        <title>The Global Catalogue of Microorganisms (GCM) 10K type strain sequencing project: providing services to taxonomists for standard genome sequencing and annotation.</title>
        <authorList>
            <consortium name="The Broad Institute Genomics Platform"/>
            <consortium name="The Broad Institute Genome Sequencing Center for Infectious Disease"/>
            <person name="Wu L."/>
            <person name="Ma J."/>
        </authorList>
    </citation>
    <scope>NUCLEOTIDE SEQUENCE [LARGE SCALE GENOMIC DNA]</scope>
    <source>
        <strain evidence="12">CCM 7480</strain>
    </source>
</reference>
<comment type="catalytic activity">
    <reaction evidence="9">
        <text>a 3'-end 3'-phospho-ribonucleotide-RNA + a 5'-end dephospho-ribonucleoside-RNA + GTP = a ribonucleotidyl-ribonucleotide-RNA + GMP + diphosphate</text>
        <dbReference type="Rhea" id="RHEA:68076"/>
        <dbReference type="Rhea" id="RHEA-COMP:10463"/>
        <dbReference type="Rhea" id="RHEA-COMP:13936"/>
        <dbReference type="Rhea" id="RHEA-COMP:17355"/>
        <dbReference type="ChEBI" id="CHEBI:33019"/>
        <dbReference type="ChEBI" id="CHEBI:37565"/>
        <dbReference type="ChEBI" id="CHEBI:58115"/>
        <dbReference type="ChEBI" id="CHEBI:83062"/>
        <dbReference type="ChEBI" id="CHEBI:138284"/>
        <dbReference type="ChEBI" id="CHEBI:173118"/>
        <dbReference type="EC" id="6.5.1.8"/>
    </reaction>
</comment>
<dbReference type="SUPFAM" id="SSF103365">
    <property type="entry name" value="Hypothetical protein PH1602"/>
    <property type="match status" value="1"/>
</dbReference>
<evidence type="ECO:0000256" key="8">
    <source>
        <dbReference type="ARBA" id="ARBA00023211"/>
    </source>
</evidence>
<name>A0ABV7PMU0_9BURK</name>
<dbReference type="EC" id="6.5.1.8" evidence="2"/>
<evidence type="ECO:0000313" key="11">
    <source>
        <dbReference type="EMBL" id="MFC3460444.1"/>
    </source>
</evidence>
<dbReference type="InterPro" id="IPR036025">
    <property type="entry name" value="RtcB-like_sf"/>
</dbReference>
<accession>A0ABV7PMU0</accession>
<keyword evidence="6" id="KW-0692">RNA repair</keyword>
<evidence type="ECO:0000256" key="6">
    <source>
        <dbReference type="ARBA" id="ARBA00022800"/>
    </source>
</evidence>
<comment type="cofactor">
    <cofactor evidence="1">
        <name>Mn(2+)</name>
        <dbReference type="ChEBI" id="CHEBI:29035"/>
    </cofactor>
</comment>
<proteinExistence type="predicted"/>
<dbReference type="EMBL" id="JBHRVV010000001">
    <property type="protein sequence ID" value="MFC3460444.1"/>
    <property type="molecule type" value="Genomic_DNA"/>
</dbReference>
<dbReference type="InterPro" id="IPR052915">
    <property type="entry name" value="RtcB-like"/>
</dbReference>